<evidence type="ECO:0000313" key="2">
    <source>
        <dbReference type="Proteomes" id="UP001152888"/>
    </source>
</evidence>
<dbReference type="AlphaFoldDB" id="A0A9P0M6B1"/>
<dbReference type="OrthoDB" id="546826at2759"/>
<dbReference type="Proteomes" id="UP001152888">
    <property type="component" value="Unassembled WGS sequence"/>
</dbReference>
<dbReference type="SUPFAM" id="SSF103657">
    <property type="entry name" value="BAR/IMD domain-like"/>
    <property type="match status" value="1"/>
</dbReference>
<accession>A0A9P0M6B1</accession>
<proteinExistence type="predicted"/>
<keyword evidence="2" id="KW-1185">Reference proteome</keyword>
<reference evidence="1" key="1">
    <citation type="submission" date="2022-03" db="EMBL/GenBank/DDBJ databases">
        <authorList>
            <person name="Sayadi A."/>
        </authorList>
    </citation>
    <scope>NUCLEOTIDE SEQUENCE</scope>
</reference>
<protein>
    <submittedName>
        <fullName evidence="1">Uncharacterized protein</fullName>
    </submittedName>
</protein>
<gene>
    <name evidence="1" type="ORF">ACAOBT_LOCUS29189</name>
</gene>
<sequence length="109" mass="13375">MMEEMDSTAKLIRQNADNMESKCLDALNTLYSEKRKARKLYQEEHSRILQQFTHLSDEVSRKKSEYQKYLELYKLSRNKFEEHYVKCKSFNIIFSYLKHIIKECFLMYR</sequence>
<dbReference type="InterPro" id="IPR027267">
    <property type="entry name" value="AH/BAR_dom_sf"/>
</dbReference>
<dbReference type="EMBL" id="CAKOFQ010007697">
    <property type="protein sequence ID" value="CAH2006599.1"/>
    <property type="molecule type" value="Genomic_DNA"/>
</dbReference>
<comment type="caution">
    <text evidence="1">The sequence shown here is derived from an EMBL/GenBank/DDBJ whole genome shotgun (WGS) entry which is preliminary data.</text>
</comment>
<dbReference type="Gene3D" id="1.20.1270.60">
    <property type="entry name" value="Arfaptin homology (AH) domain/BAR domain"/>
    <property type="match status" value="1"/>
</dbReference>
<organism evidence="1 2">
    <name type="scientific">Acanthoscelides obtectus</name>
    <name type="common">Bean weevil</name>
    <name type="synonym">Bruchus obtectus</name>
    <dbReference type="NCBI Taxonomy" id="200917"/>
    <lineage>
        <taxon>Eukaryota</taxon>
        <taxon>Metazoa</taxon>
        <taxon>Ecdysozoa</taxon>
        <taxon>Arthropoda</taxon>
        <taxon>Hexapoda</taxon>
        <taxon>Insecta</taxon>
        <taxon>Pterygota</taxon>
        <taxon>Neoptera</taxon>
        <taxon>Endopterygota</taxon>
        <taxon>Coleoptera</taxon>
        <taxon>Polyphaga</taxon>
        <taxon>Cucujiformia</taxon>
        <taxon>Chrysomeloidea</taxon>
        <taxon>Chrysomelidae</taxon>
        <taxon>Bruchinae</taxon>
        <taxon>Bruchini</taxon>
        <taxon>Acanthoscelides</taxon>
    </lineage>
</organism>
<evidence type="ECO:0000313" key="1">
    <source>
        <dbReference type="EMBL" id="CAH2006599.1"/>
    </source>
</evidence>
<name>A0A9P0M6B1_ACAOB</name>